<accession>A0A5M8AID7</accession>
<evidence type="ECO:0000313" key="3">
    <source>
        <dbReference type="Proteomes" id="UP000324324"/>
    </source>
</evidence>
<proteinExistence type="predicted"/>
<comment type="caution">
    <text evidence="2">The sequence shown here is derived from an EMBL/GenBank/DDBJ whole genome shotgun (WGS) entry which is preliminary data.</text>
</comment>
<feature type="compositionally biased region" description="Basic and acidic residues" evidence="1">
    <location>
        <begin position="12"/>
        <end position="28"/>
    </location>
</feature>
<evidence type="ECO:0000256" key="1">
    <source>
        <dbReference type="SAM" id="MobiDB-lite"/>
    </source>
</evidence>
<dbReference type="Proteomes" id="UP000324324">
    <property type="component" value="Unassembled WGS sequence"/>
</dbReference>
<dbReference type="Gene3D" id="1.10.287.1700">
    <property type="match status" value="1"/>
</dbReference>
<reference evidence="2 3" key="1">
    <citation type="submission" date="2019-09" db="EMBL/GenBank/DDBJ databases">
        <title>Isolation of a novel species in the genus Cupriavidus from patients with sepsis using whole genome sequencing.</title>
        <authorList>
            <person name="Kweon O.J."/>
            <person name="Lee M.-K."/>
        </authorList>
    </citation>
    <scope>NUCLEOTIDE SEQUENCE [LARGE SCALE GENOMIC DNA]</scope>
    <source>
        <strain evidence="2 3">MKL-01</strain>
    </source>
</reference>
<protein>
    <submittedName>
        <fullName evidence="2">Type III secretion protein HrpD</fullName>
    </submittedName>
</protein>
<feature type="region of interest" description="Disordered" evidence="1">
    <location>
        <begin position="1"/>
        <end position="28"/>
    </location>
</feature>
<dbReference type="RefSeq" id="WP_150083554.1">
    <property type="nucleotide sequence ID" value="NZ_VWRN01000035.1"/>
</dbReference>
<dbReference type="EMBL" id="VWRN01000035">
    <property type="protein sequence ID" value="KAA6123143.1"/>
    <property type="molecule type" value="Genomic_DNA"/>
</dbReference>
<organism evidence="2 3">
    <name type="scientific">Cupriavidus cauae</name>
    <dbReference type="NCBI Taxonomy" id="2608999"/>
    <lineage>
        <taxon>Bacteria</taxon>
        <taxon>Pseudomonadati</taxon>
        <taxon>Pseudomonadota</taxon>
        <taxon>Betaproteobacteria</taxon>
        <taxon>Burkholderiales</taxon>
        <taxon>Burkholderiaceae</taxon>
        <taxon>Cupriavidus</taxon>
    </lineage>
</organism>
<name>A0A5M8AID7_9BURK</name>
<gene>
    <name evidence="2" type="ORF">F1599_14805</name>
</gene>
<dbReference type="InterPro" id="IPR053716">
    <property type="entry name" value="Flag_assembly_chemotaxis_eff"/>
</dbReference>
<evidence type="ECO:0000313" key="2">
    <source>
        <dbReference type="EMBL" id="KAA6123143.1"/>
    </source>
</evidence>
<sequence>MNGQSTTVPLRQLERVRERRHDDAHREMRQKRDAFLEGMRAAEAAQGAVRAALSERAAFLQRLRESAAQEGVAISGLLDAQAWQASFDARIARANAALAQALDIAGQRRAEFEQSRRLWAQAQARLTGTRELIDREQAAARADIERREEEAAEEAALRVWQRSMGAGIKA</sequence>
<dbReference type="AlphaFoldDB" id="A0A5M8AID7"/>
<keyword evidence="3" id="KW-1185">Reference proteome</keyword>